<accession>A0AA86VJF4</accession>
<reference evidence="1" key="1">
    <citation type="submission" date="2023-10" db="EMBL/GenBank/DDBJ databases">
        <authorList>
            <person name="Domelevo Entfellner J.-B."/>
        </authorList>
    </citation>
    <scope>NUCLEOTIDE SEQUENCE</scope>
</reference>
<dbReference type="AlphaFoldDB" id="A0AA86VJF4"/>
<evidence type="ECO:0000313" key="2">
    <source>
        <dbReference type="Proteomes" id="UP001189624"/>
    </source>
</evidence>
<proteinExistence type="predicted"/>
<keyword evidence="2" id="KW-1185">Reference proteome</keyword>
<evidence type="ECO:0000313" key="1">
    <source>
        <dbReference type="EMBL" id="CAJ1969822.1"/>
    </source>
</evidence>
<protein>
    <submittedName>
        <fullName evidence="1">Uncharacterized protein</fullName>
    </submittedName>
</protein>
<dbReference type="EMBL" id="OY731404">
    <property type="protein sequence ID" value="CAJ1969822.1"/>
    <property type="molecule type" value="Genomic_DNA"/>
</dbReference>
<sequence length="77" mass="8770">LTALDLSSDSGQFSLERGMLQLRGILGFYIAKEMELTHEREVLEICVDSSYITWLRAFTRPDEVHEIMKVGPRAEVA</sequence>
<feature type="non-terminal residue" evidence="1">
    <location>
        <position position="1"/>
    </location>
</feature>
<gene>
    <name evidence="1" type="ORF">AYBTSS11_LOCUS22461</name>
</gene>
<organism evidence="1 2">
    <name type="scientific">Sphenostylis stenocarpa</name>
    <dbReference type="NCBI Taxonomy" id="92480"/>
    <lineage>
        <taxon>Eukaryota</taxon>
        <taxon>Viridiplantae</taxon>
        <taxon>Streptophyta</taxon>
        <taxon>Embryophyta</taxon>
        <taxon>Tracheophyta</taxon>
        <taxon>Spermatophyta</taxon>
        <taxon>Magnoliopsida</taxon>
        <taxon>eudicotyledons</taxon>
        <taxon>Gunneridae</taxon>
        <taxon>Pentapetalae</taxon>
        <taxon>rosids</taxon>
        <taxon>fabids</taxon>
        <taxon>Fabales</taxon>
        <taxon>Fabaceae</taxon>
        <taxon>Papilionoideae</taxon>
        <taxon>50 kb inversion clade</taxon>
        <taxon>NPAAA clade</taxon>
        <taxon>indigoferoid/millettioid clade</taxon>
        <taxon>Phaseoleae</taxon>
        <taxon>Sphenostylis</taxon>
    </lineage>
</organism>
<dbReference type="Gramene" id="rna-AYBTSS11_LOCUS22461">
    <property type="protein sequence ID" value="CAJ1969822.1"/>
    <property type="gene ID" value="gene-AYBTSS11_LOCUS22461"/>
</dbReference>
<name>A0AA86VJF4_9FABA</name>
<dbReference type="Proteomes" id="UP001189624">
    <property type="component" value="Chromosome 7"/>
</dbReference>